<evidence type="ECO:0000313" key="4">
    <source>
        <dbReference type="Proteomes" id="UP000605670"/>
    </source>
</evidence>
<sequence length="84" mass="9375">MEVVSMTTMSAREFNQDVSAAKREAGHGPVVITDRGEPAFVLLSIEEYRRLGEDGADLVDRLSMDDDIDIEFEPVGMEFEVPEL</sequence>
<evidence type="ECO:0000256" key="2">
    <source>
        <dbReference type="RuleBase" id="RU362080"/>
    </source>
</evidence>
<comment type="similarity">
    <text evidence="1 2">Belongs to the phD/YefM antitoxin family.</text>
</comment>
<dbReference type="EMBL" id="BMEM01000006">
    <property type="protein sequence ID" value="GGF59422.1"/>
    <property type="molecule type" value="Genomic_DNA"/>
</dbReference>
<dbReference type="Pfam" id="PF02604">
    <property type="entry name" value="PhdYeFM_antitox"/>
    <property type="match status" value="1"/>
</dbReference>
<evidence type="ECO:0000313" key="3">
    <source>
        <dbReference type="EMBL" id="GGF59422.1"/>
    </source>
</evidence>
<organism evidence="3 4">
    <name type="scientific">Ornithinimicrobium tianjinense</name>
    <dbReference type="NCBI Taxonomy" id="1195761"/>
    <lineage>
        <taxon>Bacteria</taxon>
        <taxon>Bacillati</taxon>
        <taxon>Actinomycetota</taxon>
        <taxon>Actinomycetes</taxon>
        <taxon>Micrococcales</taxon>
        <taxon>Ornithinimicrobiaceae</taxon>
        <taxon>Ornithinimicrobium</taxon>
    </lineage>
</organism>
<dbReference type="Proteomes" id="UP000605670">
    <property type="component" value="Unassembled WGS sequence"/>
</dbReference>
<gene>
    <name evidence="3" type="ORF">GCM10011366_29100</name>
</gene>
<evidence type="ECO:0000256" key="1">
    <source>
        <dbReference type="ARBA" id="ARBA00009981"/>
    </source>
</evidence>
<dbReference type="RefSeq" id="WP_345384966.1">
    <property type="nucleotide sequence ID" value="NZ_BAABKH010000001.1"/>
</dbReference>
<reference evidence="3" key="2">
    <citation type="submission" date="2020-09" db="EMBL/GenBank/DDBJ databases">
        <authorList>
            <person name="Sun Q."/>
            <person name="Zhou Y."/>
        </authorList>
    </citation>
    <scope>NUCLEOTIDE SEQUENCE</scope>
    <source>
        <strain evidence="3">CGMCC 1.12160</strain>
    </source>
</reference>
<proteinExistence type="inferred from homology"/>
<dbReference type="InterPro" id="IPR036165">
    <property type="entry name" value="YefM-like_sf"/>
</dbReference>
<dbReference type="InterPro" id="IPR006442">
    <property type="entry name" value="Antitoxin_Phd/YefM"/>
</dbReference>
<comment type="function">
    <text evidence="2">Antitoxin component of a type II toxin-antitoxin (TA) system.</text>
</comment>
<keyword evidence="4" id="KW-1185">Reference proteome</keyword>
<comment type="caution">
    <text evidence="3">The sequence shown here is derived from an EMBL/GenBank/DDBJ whole genome shotgun (WGS) entry which is preliminary data.</text>
</comment>
<dbReference type="NCBIfam" id="TIGR01552">
    <property type="entry name" value="phd_fam"/>
    <property type="match status" value="1"/>
</dbReference>
<reference evidence="3" key="1">
    <citation type="journal article" date="2014" name="Int. J. Syst. Evol. Microbiol.">
        <title>Complete genome sequence of Corynebacterium casei LMG S-19264T (=DSM 44701T), isolated from a smear-ripened cheese.</title>
        <authorList>
            <consortium name="US DOE Joint Genome Institute (JGI-PGF)"/>
            <person name="Walter F."/>
            <person name="Albersmeier A."/>
            <person name="Kalinowski J."/>
            <person name="Ruckert C."/>
        </authorList>
    </citation>
    <scope>NUCLEOTIDE SEQUENCE</scope>
    <source>
        <strain evidence="3">CGMCC 1.12160</strain>
    </source>
</reference>
<dbReference type="SUPFAM" id="SSF143120">
    <property type="entry name" value="YefM-like"/>
    <property type="match status" value="1"/>
</dbReference>
<name>A0A917BUM6_9MICO</name>
<dbReference type="AlphaFoldDB" id="A0A917BUM6"/>
<protein>
    <recommendedName>
        <fullName evidence="2">Antitoxin</fullName>
    </recommendedName>
</protein>
<dbReference type="Gene3D" id="3.40.1620.10">
    <property type="entry name" value="YefM-like domain"/>
    <property type="match status" value="1"/>
</dbReference>
<accession>A0A917BUM6</accession>